<reference evidence="3" key="1">
    <citation type="submission" date="2022-01" db="EMBL/GenBank/DDBJ databases">
        <title>Genome Sequence Resource for Two Populations of Ditylenchus destructor, the Migratory Endoparasitic Phytonematode.</title>
        <authorList>
            <person name="Zhang H."/>
            <person name="Lin R."/>
            <person name="Xie B."/>
        </authorList>
    </citation>
    <scope>NUCLEOTIDE SEQUENCE</scope>
    <source>
        <strain evidence="3">BazhouSP</strain>
    </source>
</reference>
<name>A0AAD4MVV6_9BILA</name>
<evidence type="ECO:0000256" key="1">
    <source>
        <dbReference type="SAM" id="Coils"/>
    </source>
</evidence>
<gene>
    <name evidence="3" type="ORF">DdX_13116</name>
</gene>
<feature type="signal peptide" evidence="2">
    <location>
        <begin position="1"/>
        <end position="18"/>
    </location>
</feature>
<keyword evidence="4" id="KW-1185">Reference proteome</keyword>
<dbReference type="Proteomes" id="UP001201812">
    <property type="component" value="Unassembled WGS sequence"/>
</dbReference>
<dbReference type="EMBL" id="JAKKPZ010000049">
    <property type="protein sequence ID" value="KAI1706275.1"/>
    <property type="molecule type" value="Genomic_DNA"/>
</dbReference>
<sequence length="539" mass="60290">MTHLKFILLILFPIIVAAASIKSFGRYSPGVVKRYIDSTYNNVEEYNKAVKATNIAVNLYDEAEEKLKQAQKSVNDALASEDRKRSDIEESVDTVIALLKSTYLYPKELAAFERIAKQIEEIRLKSQKSNTTPRTVPAYHPEMESPVAEALVLTTSTTGAPQVTMIKRQNDEKPRQLALLVSGELEHMEYFGQTSGLFMSRLANKNNSVMEDVLRLTGTVVCVDKDAYTDPEKQQVSQVKNSIGSVSFSSQRNLSKANDGNFDTHVSSGLVSSDGFFMVRHKAPVGDEHSYYFTVSHNCTPKGTTTSSNFELSSFRGQQYRAMVNGLRFFSLSNERDFGRYLQKKTMEGAIGQINGFTKEMPREIHVHGEFSDMRYRIVGKIYNWDIHSMPEATPGKSLEDIPLHFDGKISEIRGHSFQLSAEVDDFLPNVEGSGFETLPETNCAGSMKISVLLNGKEISKGFTHSDGNFHLRAVRGKSLLVETIDQDQLSLAIEHHCGHHETGHPQVRVSESFHFKAEQSAFPAYANAVLIADRNNHK</sequence>
<keyword evidence="2" id="KW-0732">Signal</keyword>
<feature type="coiled-coil region" evidence="1">
    <location>
        <begin position="53"/>
        <end position="80"/>
    </location>
</feature>
<protein>
    <submittedName>
        <fullName evidence="3">Uncharacterized protein</fullName>
    </submittedName>
</protein>
<evidence type="ECO:0000313" key="4">
    <source>
        <dbReference type="Proteomes" id="UP001201812"/>
    </source>
</evidence>
<organism evidence="3 4">
    <name type="scientific">Ditylenchus destructor</name>
    <dbReference type="NCBI Taxonomy" id="166010"/>
    <lineage>
        <taxon>Eukaryota</taxon>
        <taxon>Metazoa</taxon>
        <taxon>Ecdysozoa</taxon>
        <taxon>Nematoda</taxon>
        <taxon>Chromadorea</taxon>
        <taxon>Rhabditida</taxon>
        <taxon>Tylenchina</taxon>
        <taxon>Tylenchomorpha</taxon>
        <taxon>Sphaerularioidea</taxon>
        <taxon>Anguinidae</taxon>
        <taxon>Anguininae</taxon>
        <taxon>Ditylenchus</taxon>
    </lineage>
</organism>
<comment type="caution">
    <text evidence="3">The sequence shown here is derived from an EMBL/GenBank/DDBJ whole genome shotgun (WGS) entry which is preliminary data.</text>
</comment>
<evidence type="ECO:0000313" key="3">
    <source>
        <dbReference type="EMBL" id="KAI1706275.1"/>
    </source>
</evidence>
<evidence type="ECO:0000256" key="2">
    <source>
        <dbReference type="SAM" id="SignalP"/>
    </source>
</evidence>
<keyword evidence="1" id="KW-0175">Coiled coil</keyword>
<dbReference type="AlphaFoldDB" id="A0AAD4MVV6"/>
<proteinExistence type="predicted"/>
<accession>A0AAD4MVV6</accession>
<feature type="chain" id="PRO_5042020706" evidence="2">
    <location>
        <begin position="19"/>
        <end position="539"/>
    </location>
</feature>